<dbReference type="STRING" id="379097.SE23_00825"/>
<dbReference type="EMBL" id="JRWP01000004">
    <property type="protein sequence ID" value="KGY09662.1"/>
    <property type="molecule type" value="Genomic_DNA"/>
</dbReference>
<evidence type="ECO:0000256" key="3">
    <source>
        <dbReference type="SAM" id="SignalP"/>
    </source>
</evidence>
<dbReference type="Pfam" id="PF01483">
    <property type="entry name" value="P_proprotein"/>
    <property type="match status" value="1"/>
</dbReference>
<evidence type="ECO:0000256" key="1">
    <source>
        <dbReference type="ARBA" id="ARBA00022670"/>
    </source>
</evidence>
<dbReference type="InterPro" id="IPR002884">
    <property type="entry name" value="P_dom"/>
</dbReference>
<dbReference type="RefSeq" id="WP_038187352.1">
    <property type="nucleotide sequence ID" value="NZ_JRWP01000004.1"/>
</dbReference>
<evidence type="ECO:0000259" key="4">
    <source>
        <dbReference type="PROSITE" id="PS51829"/>
    </source>
</evidence>
<evidence type="ECO:0000256" key="2">
    <source>
        <dbReference type="ARBA" id="ARBA00022801"/>
    </source>
</evidence>
<comment type="caution">
    <text evidence="5">The sequence shown here is derived from an EMBL/GenBank/DDBJ whole genome shotgun (WGS) entry which is preliminary data.</text>
</comment>
<keyword evidence="2" id="KW-0378">Hydrolase</keyword>
<name>A0A0A5HVS4_PHOS4</name>
<sequence>MKRRYSLIAAALISTGVSAGEWDYPAGNQVVSDAAAAQDYLQRHYPEAGTVSLRYQTQSKLGHQYNFNIAVDGEYQPQRALVVHTDKDGIVRRVFKSLHDTIIRNGEATKASELESPRRLKAQYPPSLASGEVVTATVNVVDPDLRTMDRHVAPELPWLDVADYPNTPRFVERNVEVLKSGEYYYLSNSRVTQVDAEYLEEYQADSKTWVKSGSASFLPPEGIVQFSQLSELNTLTFASNDFTQVMAFYHIDESLRYVESLGYSLFTEPVVFDGRGLSNNNSSYFLGPKAAMFGIGGSPDAIDADIVIHELAHGIHYQIVPDWAYGHTGAMAEGFADYWAGSASYRKLHQQGSKFEIDTVFNWDGYFGNRISTRSLWNQRAKYFETSEYRAHESVGGELGDELWSTPLFQTLKQGVEKYGEEAFTEIDTLVLESMFGLGRGMKMHDLVESMLYTAKTLYPEKEYYDILKRNFATHGLEKAPFVLEVDSRYVDPAQPMAVRLIANGRQASVDGTVTTSSGHQAVIKQDKFSVANQRIQLDGEALCAKPFELDANIGYQYGPDLRMLNWTDNRTLIMGIPQLSQPLKVQNSALPDASLASNGTFNAGFKSFNFIINDKQTVTEDFGVYLKFQHQQMSDLQVELVSPSGVRQTLIANPRYSLSEKRFYWVAKHDPQLQAFVGEPLNGTWRLEVSDVGIGDTGTLVEWAIGSVERYSCELTTDSTENNKTNNKSGTGGGAFSWGLWLLGGLLLWRREQKHTH</sequence>
<dbReference type="AlphaFoldDB" id="A0A0A5HVS4"/>
<dbReference type="Proteomes" id="UP000030451">
    <property type="component" value="Unassembled WGS sequence"/>
</dbReference>
<feature type="domain" description="P/Homo B" evidence="4">
    <location>
        <begin position="576"/>
        <end position="717"/>
    </location>
</feature>
<dbReference type="SUPFAM" id="SSF49785">
    <property type="entry name" value="Galactose-binding domain-like"/>
    <property type="match status" value="1"/>
</dbReference>
<dbReference type="InterPro" id="IPR008979">
    <property type="entry name" value="Galactose-bd-like_sf"/>
</dbReference>
<protein>
    <submittedName>
        <fullName evidence="5">Propeptide, peptidase</fullName>
    </submittedName>
</protein>
<accession>A0A0A5HVS4</accession>
<gene>
    <name evidence="5" type="ORF">NM06_01755</name>
</gene>
<keyword evidence="3" id="KW-0732">Signal</keyword>
<feature type="chain" id="PRO_5002011053" evidence="3">
    <location>
        <begin position="20"/>
        <end position="758"/>
    </location>
</feature>
<proteinExistence type="predicted"/>
<reference evidence="5 6" key="1">
    <citation type="submission" date="2014-10" db="EMBL/GenBank/DDBJ databases">
        <title>Genome sequencing of Vibrio sinaloensis T08.</title>
        <authorList>
            <person name="Chan K.-G."/>
            <person name="Mohamad N.I."/>
        </authorList>
    </citation>
    <scope>NUCLEOTIDE SEQUENCE [LARGE SCALE GENOMIC DNA]</scope>
    <source>
        <strain evidence="5 6">T08</strain>
    </source>
</reference>
<dbReference type="PROSITE" id="PS51829">
    <property type="entry name" value="P_HOMO_B"/>
    <property type="match status" value="1"/>
</dbReference>
<dbReference type="OrthoDB" id="5289240at2"/>
<organism evidence="5 6">
    <name type="scientific">Photobacterium sp. (strain ATCC 43367)</name>
    <dbReference type="NCBI Taxonomy" id="379097"/>
    <lineage>
        <taxon>Bacteria</taxon>
        <taxon>Pseudomonadati</taxon>
        <taxon>Pseudomonadota</taxon>
        <taxon>Gammaproteobacteria</taxon>
        <taxon>Vibrionales</taxon>
        <taxon>Vibrionaceae</taxon>
        <taxon>Vibrio</taxon>
        <taxon>Vibrio oreintalis group</taxon>
    </lineage>
</organism>
<feature type="signal peptide" evidence="3">
    <location>
        <begin position="1"/>
        <end position="19"/>
    </location>
</feature>
<keyword evidence="1" id="KW-0645">Protease</keyword>
<dbReference type="Gene3D" id="2.60.120.260">
    <property type="entry name" value="Galactose-binding domain-like"/>
    <property type="match status" value="1"/>
</dbReference>
<dbReference type="GO" id="GO:0006508">
    <property type="term" value="P:proteolysis"/>
    <property type="evidence" value="ECO:0007669"/>
    <property type="project" value="UniProtKB-KW"/>
</dbReference>
<dbReference type="SUPFAM" id="SSF55486">
    <property type="entry name" value="Metalloproteases ('zincins'), catalytic domain"/>
    <property type="match status" value="1"/>
</dbReference>
<dbReference type="GO" id="GO:0004252">
    <property type="term" value="F:serine-type endopeptidase activity"/>
    <property type="evidence" value="ECO:0007669"/>
    <property type="project" value="InterPro"/>
</dbReference>
<evidence type="ECO:0000313" key="6">
    <source>
        <dbReference type="Proteomes" id="UP000030451"/>
    </source>
</evidence>
<evidence type="ECO:0000313" key="5">
    <source>
        <dbReference type="EMBL" id="KGY09662.1"/>
    </source>
</evidence>